<proteinExistence type="predicted"/>
<dbReference type="SUPFAM" id="SSF54001">
    <property type="entry name" value="Cysteine proteinases"/>
    <property type="match status" value="1"/>
</dbReference>
<keyword evidence="3" id="KW-1185">Reference proteome</keyword>
<feature type="domain" description="Transglutaminase-like" evidence="1">
    <location>
        <begin position="30"/>
        <end position="138"/>
    </location>
</feature>
<dbReference type="InterPro" id="IPR038765">
    <property type="entry name" value="Papain-like_cys_pep_sf"/>
</dbReference>
<dbReference type="PANTHER" id="PTHR33490">
    <property type="entry name" value="BLR5614 PROTEIN-RELATED"/>
    <property type="match status" value="1"/>
</dbReference>
<accession>A0ABR7GZY4</accession>
<gene>
    <name evidence="2" type="ORF">H8S75_00820</name>
</gene>
<name>A0ABR7GZY4_9FIRM</name>
<dbReference type="PANTHER" id="PTHR33490:SF3">
    <property type="entry name" value="CONSERVED INTEGRAL MEMBRANE PROTEIN"/>
    <property type="match status" value="1"/>
</dbReference>
<organism evidence="2 3">
    <name type="scientific">Hungatella hominis</name>
    <dbReference type="NCBI Taxonomy" id="2763050"/>
    <lineage>
        <taxon>Bacteria</taxon>
        <taxon>Bacillati</taxon>
        <taxon>Bacillota</taxon>
        <taxon>Clostridia</taxon>
        <taxon>Lachnospirales</taxon>
        <taxon>Lachnospiraceae</taxon>
        <taxon>Hungatella</taxon>
    </lineage>
</organism>
<reference evidence="2 3" key="1">
    <citation type="submission" date="2020-08" db="EMBL/GenBank/DDBJ databases">
        <title>Genome public.</title>
        <authorList>
            <person name="Liu C."/>
            <person name="Sun Q."/>
        </authorList>
    </citation>
    <scope>NUCLEOTIDE SEQUENCE [LARGE SCALE GENOMIC DNA]</scope>
    <source>
        <strain evidence="2 3">NSJ-66</strain>
    </source>
</reference>
<dbReference type="InterPro" id="IPR002931">
    <property type="entry name" value="Transglutaminase-like"/>
</dbReference>
<evidence type="ECO:0000313" key="3">
    <source>
        <dbReference type="Proteomes" id="UP000634672"/>
    </source>
</evidence>
<dbReference type="RefSeq" id="WP_187018568.1">
    <property type="nucleotide sequence ID" value="NZ_JACOPB010000001.1"/>
</dbReference>
<dbReference type="EMBL" id="JACOPB010000001">
    <property type="protein sequence ID" value="MBC5706501.1"/>
    <property type="molecule type" value="Genomic_DNA"/>
</dbReference>
<protein>
    <submittedName>
        <fullName evidence="2">Transglutaminase domain-containing protein</fullName>
    </submittedName>
</protein>
<evidence type="ECO:0000313" key="2">
    <source>
        <dbReference type="EMBL" id="MBC5706501.1"/>
    </source>
</evidence>
<dbReference type="Pfam" id="PF01841">
    <property type="entry name" value="Transglut_core"/>
    <property type="match status" value="1"/>
</dbReference>
<dbReference type="Proteomes" id="UP000634672">
    <property type="component" value="Unassembled WGS sequence"/>
</dbReference>
<sequence>MNIIQYSNKMDEYLKNDDVIDYENEAIAGLAVTLFQKADNELAFIKAAYEFVRDNISHSADINENTITCTASEVLKAGHGICFAKSHLLAALLRCKSVPTGFCYQKLILDDETAPFLIYHGLNGVYIKEYKKWIRLDARGNKSDVSAQFSIKTEQLAYQIHPQMGEADSFTVYPDPDVKVLENLRRSRTRAELWDNLPAELEYNI</sequence>
<evidence type="ECO:0000259" key="1">
    <source>
        <dbReference type="Pfam" id="PF01841"/>
    </source>
</evidence>
<comment type="caution">
    <text evidence="2">The sequence shown here is derived from an EMBL/GenBank/DDBJ whole genome shotgun (WGS) entry which is preliminary data.</text>
</comment>
<dbReference type="Gene3D" id="3.10.620.30">
    <property type="match status" value="1"/>
</dbReference>